<keyword evidence="2" id="KW-1185">Reference proteome</keyword>
<proteinExistence type="predicted"/>
<evidence type="ECO:0008006" key="3">
    <source>
        <dbReference type="Google" id="ProtNLM"/>
    </source>
</evidence>
<dbReference type="OrthoDB" id="5122834at2"/>
<evidence type="ECO:0000313" key="2">
    <source>
        <dbReference type="Proteomes" id="UP000320216"/>
    </source>
</evidence>
<dbReference type="Proteomes" id="UP000320216">
    <property type="component" value="Chromosome"/>
</dbReference>
<dbReference type="AlphaFoldDB" id="A0A5B8M8S5"/>
<evidence type="ECO:0000313" key="1">
    <source>
        <dbReference type="EMBL" id="QDZ16833.1"/>
    </source>
</evidence>
<protein>
    <recommendedName>
        <fullName evidence="3">Glutaminase</fullName>
    </recommendedName>
</protein>
<sequence length="203" mass="21121">MNEHPDDAADRAAIGRIETALVDAAARLATAGARTEALAEYVPAGRTLLVPRAERMRRLGSVWRLGVLLLAADVEGPTGSAGSDGSGGRTGNGAPAVPALYATGAITRAHEPGRTTYIAASAERRRQLRVAAHRGRFDPAETVNFDATPIAVDESLVGASGVLIVRDGEAYVRWSPTTPDAATPFAAYLAERVDLLVSPPEGA</sequence>
<name>A0A5B8M8S5_9MICO</name>
<accession>A0A5B8M8S5</accession>
<dbReference type="EMBL" id="CP042305">
    <property type="protein sequence ID" value="QDZ16833.1"/>
    <property type="molecule type" value="Genomic_DNA"/>
</dbReference>
<reference evidence="1 2" key="1">
    <citation type="submission" date="2019-07" db="EMBL/GenBank/DDBJ databases">
        <title>Full genome sequence of Humibacter sp. WJ7-1.</title>
        <authorList>
            <person name="Im W.-T."/>
        </authorList>
    </citation>
    <scope>NUCLEOTIDE SEQUENCE [LARGE SCALE GENOMIC DNA]</scope>
    <source>
        <strain evidence="1 2">WJ7-1</strain>
    </source>
</reference>
<organism evidence="1 2">
    <name type="scientific">Humibacter ginsenosidimutans</name>
    <dbReference type="NCBI Taxonomy" id="2599293"/>
    <lineage>
        <taxon>Bacteria</taxon>
        <taxon>Bacillati</taxon>
        <taxon>Actinomycetota</taxon>
        <taxon>Actinomycetes</taxon>
        <taxon>Micrococcales</taxon>
        <taxon>Microbacteriaceae</taxon>
        <taxon>Humibacter</taxon>
    </lineage>
</organism>
<gene>
    <name evidence="1" type="ORF">FPZ11_11115</name>
</gene>
<dbReference type="KEGG" id="huw:FPZ11_11115"/>